<dbReference type="Pfam" id="PF12833">
    <property type="entry name" value="HTH_18"/>
    <property type="match status" value="1"/>
</dbReference>
<dbReference type="InterPro" id="IPR037923">
    <property type="entry name" value="HTH-like"/>
</dbReference>
<dbReference type="PROSITE" id="PS01124">
    <property type="entry name" value="HTH_ARAC_FAMILY_2"/>
    <property type="match status" value="1"/>
</dbReference>
<dbReference type="RefSeq" id="WP_379187690.1">
    <property type="nucleotide sequence ID" value="NZ_JBHSOW010000030.1"/>
</dbReference>
<evidence type="ECO:0000313" key="5">
    <source>
        <dbReference type="EMBL" id="MFC5649192.1"/>
    </source>
</evidence>
<dbReference type="InterPro" id="IPR020449">
    <property type="entry name" value="Tscrpt_reg_AraC-type_HTH"/>
</dbReference>
<keyword evidence="3" id="KW-0804">Transcription</keyword>
<reference evidence="6" key="1">
    <citation type="journal article" date="2019" name="Int. J. Syst. Evol. Microbiol.">
        <title>The Global Catalogue of Microorganisms (GCM) 10K type strain sequencing project: providing services to taxonomists for standard genome sequencing and annotation.</title>
        <authorList>
            <consortium name="The Broad Institute Genomics Platform"/>
            <consortium name="The Broad Institute Genome Sequencing Center for Infectious Disease"/>
            <person name="Wu L."/>
            <person name="Ma J."/>
        </authorList>
    </citation>
    <scope>NUCLEOTIDE SEQUENCE [LARGE SCALE GENOMIC DNA]</scope>
    <source>
        <strain evidence="6">CGMCC 1.3240</strain>
    </source>
</reference>
<organism evidence="5 6">
    <name type="scientific">Paenibacillus solisilvae</name>
    <dbReference type="NCBI Taxonomy" id="2486751"/>
    <lineage>
        <taxon>Bacteria</taxon>
        <taxon>Bacillati</taxon>
        <taxon>Bacillota</taxon>
        <taxon>Bacilli</taxon>
        <taxon>Bacillales</taxon>
        <taxon>Paenibacillaceae</taxon>
        <taxon>Paenibacillus</taxon>
    </lineage>
</organism>
<dbReference type="SUPFAM" id="SSF46689">
    <property type="entry name" value="Homeodomain-like"/>
    <property type="match status" value="1"/>
</dbReference>
<sequence>MDKHSYNKPAAYGEYVNGMIIAGHYHETDTYLTKRPNGRSDWLITYTLEGEGRFITPGREDYCSKGDLTLLRHGTPHQYGTRSGRIWNFVWAHFSSRIVETNLLPDMPLFIHAVDNDSAHQRIYQAFRRVISDSIERSAYWSELCENNLREILLLIAQRESKPIDARIEETQHLLSTNMAAVFRIDELARKVGLSPSRLSHLYKETIGVSIVESLNQMRIRQAALMLEHTNRNASEVALDVGFQNYNHFANQFRKHYGVSPRAYQSGRTRKND</sequence>
<evidence type="ECO:0000256" key="3">
    <source>
        <dbReference type="ARBA" id="ARBA00023163"/>
    </source>
</evidence>
<dbReference type="InterPro" id="IPR009057">
    <property type="entry name" value="Homeodomain-like_sf"/>
</dbReference>
<dbReference type="PANTHER" id="PTHR43280">
    <property type="entry name" value="ARAC-FAMILY TRANSCRIPTIONAL REGULATOR"/>
    <property type="match status" value="1"/>
</dbReference>
<evidence type="ECO:0000259" key="4">
    <source>
        <dbReference type="PROSITE" id="PS01124"/>
    </source>
</evidence>
<dbReference type="SUPFAM" id="SSF51215">
    <property type="entry name" value="Regulatory protein AraC"/>
    <property type="match status" value="1"/>
</dbReference>
<dbReference type="InterPro" id="IPR003313">
    <property type="entry name" value="AraC-bd"/>
</dbReference>
<dbReference type="EMBL" id="JBHSOW010000030">
    <property type="protein sequence ID" value="MFC5649192.1"/>
    <property type="molecule type" value="Genomic_DNA"/>
</dbReference>
<accession>A0ABW0VTR1</accession>
<dbReference type="InterPro" id="IPR018060">
    <property type="entry name" value="HTH_AraC"/>
</dbReference>
<keyword evidence="2" id="KW-0238">DNA-binding</keyword>
<dbReference type="Pfam" id="PF02311">
    <property type="entry name" value="AraC_binding"/>
    <property type="match status" value="1"/>
</dbReference>
<dbReference type="PANTHER" id="PTHR43280:SF2">
    <property type="entry name" value="HTH-TYPE TRANSCRIPTIONAL REGULATOR EXSA"/>
    <property type="match status" value="1"/>
</dbReference>
<dbReference type="SMART" id="SM00342">
    <property type="entry name" value="HTH_ARAC"/>
    <property type="match status" value="1"/>
</dbReference>
<dbReference type="PRINTS" id="PR00032">
    <property type="entry name" value="HTHARAC"/>
</dbReference>
<keyword evidence="1" id="KW-0805">Transcription regulation</keyword>
<dbReference type="Gene3D" id="2.60.120.280">
    <property type="entry name" value="Regulatory protein AraC"/>
    <property type="match status" value="1"/>
</dbReference>
<dbReference type="Proteomes" id="UP001596047">
    <property type="component" value="Unassembled WGS sequence"/>
</dbReference>
<protein>
    <submittedName>
        <fullName evidence="5">Helix-turn-helix domain-containing protein</fullName>
    </submittedName>
</protein>
<evidence type="ECO:0000256" key="2">
    <source>
        <dbReference type="ARBA" id="ARBA00023125"/>
    </source>
</evidence>
<keyword evidence="6" id="KW-1185">Reference proteome</keyword>
<name>A0ABW0VTR1_9BACL</name>
<gene>
    <name evidence="5" type="ORF">ACFPYJ_08625</name>
</gene>
<evidence type="ECO:0000313" key="6">
    <source>
        <dbReference type="Proteomes" id="UP001596047"/>
    </source>
</evidence>
<dbReference type="Gene3D" id="1.10.10.60">
    <property type="entry name" value="Homeodomain-like"/>
    <property type="match status" value="2"/>
</dbReference>
<comment type="caution">
    <text evidence="5">The sequence shown here is derived from an EMBL/GenBank/DDBJ whole genome shotgun (WGS) entry which is preliminary data.</text>
</comment>
<feature type="domain" description="HTH araC/xylS-type" evidence="4">
    <location>
        <begin position="169"/>
        <end position="267"/>
    </location>
</feature>
<proteinExistence type="predicted"/>
<evidence type="ECO:0000256" key="1">
    <source>
        <dbReference type="ARBA" id="ARBA00023015"/>
    </source>
</evidence>